<dbReference type="GO" id="GO:0005634">
    <property type="term" value="C:nucleus"/>
    <property type="evidence" value="ECO:0007669"/>
    <property type="project" value="UniProtKB-SubCell"/>
</dbReference>
<evidence type="ECO:0008006" key="16">
    <source>
        <dbReference type="Google" id="ProtNLM"/>
    </source>
</evidence>
<dbReference type="SUPFAM" id="SSF57850">
    <property type="entry name" value="RING/U-box"/>
    <property type="match status" value="1"/>
</dbReference>
<accession>A0A8S1ZI97</accession>
<evidence type="ECO:0000259" key="12">
    <source>
        <dbReference type="PROSITE" id="PS50016"/>
    </source>
</evidence>
<evidence type="ECO:0000256" key="5">
    <source>
        <dbReference type="ARBA" id="ARBA00022771"/>
    </source>
</evidence>
<feature type="region of interest" description="Disordered" evidence="11">
    <location>
        <begin position="966"/>
        <end position="1110"/>
    </location>
</feature>
<dbReference type="PANTHER" id="PTHR12360:SF12">
    <property type="entry name" value="TRANSCRIPTIONAL REPRESSOR NF-X1"/>
    <property type="match status" value="1"/>
</dbReference>
<feature type="compositionally biased region" description="Polar residues" evidence="11">
    <location>
        <begin position="981"/>
        <end position="998"/>
    </location>
</feature>
<keyword evidence="3" id="KW-0479">Metal-binding</keyword>
<keyword evidence="7" id="KW-0805">Transcription regulation</keyword>
<feature type="compositionally biased region" description="Basic and acidic residues" evidence="11">
    <location>
        <begin position="160"/>
        <end position="180"/>
    </location>
</feature>
<feature type="region of interest" description="Disordered" evidence="11">
    <location>
        <begin position="882"/>
        <end position="906"/>
    </location>
</feature>
<name>A0A8S1ZI97_ARAAE</name>
<gene>
    <name evidence="14" type="ORF">AARE701A_LOCUS808</name>
</gene>
<dbReference type="Pfam" id="PF01422">
    <property type="entry name" value="zf-NF-X1"/>
    <property type="match status" value="8"/>
</dbReference>
<dbReference type="SMART" id="SM00438">
    <property type="entry name" value="ZnF_NFX"/>
    <property type="match status" value="9"/>
</dbReference>
<dbReference type="Proteomes" id="UP000682877">
    <property type="component" value="Chromosome 1"/>
</dbReference>
<dbReference type="GO" id="GO:0000981">
    <property type="term" value="F:DNA-binding transcription factor activity, RNA polymerase II-specific"/>
    <property type="evidence" value="ECO:0007669"/>
    <property type="project" value="TreeGrafter"/>
</dbReference>
<organism evidence="14 15">
    <name type="scientific">Arabidopsis arenosa</name>
    <name type="common">Sand rock-cress</name>
    <name type="synonym">Cardaminopsis arenosa</name>
    <dbReference type="NCBI Taxonomy" id="38785"/>
    <lineage>
        <taxon>Eukaryota</taxon>
        <taxon>Viridiplantae</taxon>
        <taxon>Streptophyta</taxon>
        <taxon>Embryophyta</taxon>
        <taxon>Tracheophyta</taxon>
        <taxon>Spermatophyta</taxon>
        <taxon>Magnoliopsida</taxon>
        <taxon>eudicotyledons</taxon>
        <taxon>Gunneridae</taxon>
        <taxon>Pentapetalae</taxon>
        <taxon>rosids</taxon>
        <taxon>malvids</taxon>
        <taxon>Brassicales</taxon>
        <taxon>Brassicaceae</taxon>
        <taxon>Camelineae</taxon>
        <taxon>Arabidopsis</taxon>
    </lineage>
</organism>
<sequence length="2134" mass="237368">MLSPRNYEFDQTSKAKVPFSWELKPGVSRKHNKAEDQLQWNLTPPPCPHVMYSEEVLHSPLVVCPFTPSNMVRTSRSNFSSFRKREDDPFLEAYRKCLERSPLRISSLGRNVRDDQACYAKNKKKSFLLWLWSTYSCKLGTDGWSTVSRFLKPKSNKRINSTDETPRKTEGELDRARDMESSEEDDEYPFIESITPQSKIDSVHQSLTEKGIRKLCCELMDLKDAVENMCGDMRTKYLAFLRISEEAVEMEHELVELRKHISSQGILVQDLMAGVCREMDDWNRSPGDVHDAEVEEDPLPNEVTDPKSEFLEKIDLLLAEHKVDEALEVMDAEERSSPDLKGSVEMSSYKSAFMERKAVLEDQLLKIAKQPSICVAELKHALNGLIRIGKGPSAHQLLLKFYATSLRRRIEAFLPSCSTCPNTFPATLSKLVFSNISVAAKESAAMFGDDDNPAYSNKVVQWAEREVEYLVRLVKENASPSETSSALRAASICLQDCLNYCKVLEPQGLFLSKLFLVLFRPYVEEVLELNFRRARRVIFDLTETDEGLESSSDFVIILSEFAIASDTMMTDCSIRFMLIVQDILEQLTHLVVLHFGESVLTRILQLYDKYIDFLIKALPGHSDEDGLPELQDHTVLARAETDSEQLALLGAAFTILDELLPRSLVKVWKLQIENGGGEGESSAALNSSAAPELKEWKRHMVQAFDKLRNYFCLQFVLSFIYSREGLTRLDALIYLTETPDDLHLPSLPFQALFSKLQQLAIIAGDVLLGKEKLQKILLARLTETVIIWLSNEQEFWSAFEDESNPLQSSGLQQLILDMNFTVEIARFAGYPFKVVQNHASVVINRAINIFSERGINPQSSLPKTEWFTEAAKSAINRLLMGSEDASEPEEYECEEEEEEEEDDDHIVLPEMDEDSDSEDTSSLSTVDSFESFASASMADLEKEALPDPTVTGTGSGSLFVESRKNMSFQVRRDRGDDRSRFNPQQTWIPRNASPSTVVVNEPLLPPHSDRNSESLDAAAAASRPVYLQRQHNASGPPPYNHHQRSNNNSGPPPPNRHRRNNAPDNQHQRSDNNIGSPPPNRHRRNNASGTLPDNRQRVASRTRPVNQGKRVAKEENIVSTDPNLPQLVQELQEKLVKSSIECMICYDKVGRSANIWSCSSCYSIFHINCIKRWARAPTSIDLLAEKNQGDNWRCPGCQSVQLTSSKEICYQCFCGKRRDPPSDPYLTPHSCGEPCGKPLEKELAAAGTTKEDLCPHACVLQCHPGPCPPCKAFAPPRSCPCGKKMVTTRCSERRSDLICGQRCDKLLNCGRHQCERACHVGPCDPCQVLVNATCFCKKKVETVICGDMNVKGELKAEDGVYSCSFNCGKPLGCGNHFCSEVCHPGPCGDCDLLPSRVKTCYCGKTRLEEQIRRSCLDPIPSCSNVCRKLLPCRLHTCNEMCHAGDCPPCLVQVNQKCRCGSTSRAVECYITTSSETEKFVCSKPCGRKKNCGRHRCSERCCPLLNGKKNDLSGDWDPHVCQIPCQKKLRCGQHSCESLCHSGHCPPCLEMIFTDLTCACGRTSIPPPLPCGTPVPSCQLPCSIPQPCGHSDTHGCHFGDCPPCSAPVEKKCVGGHVVLRNIPCGLKDIRCNKICGKTRRCGMHACARTCHPEPCDSFNESEAGMRVTCRQKCGAPRRDCRHTCAALCHPSAPCPDLRCEFSVTITCSCGRITATVPCDAGGRSANGSNVYSAAYDEASVLQKLPAPLQPVESSGNRIPLGQRKLSCDDECAKLERKRVLQDAFDITPPNLEALHFSENSAMTEIISDLYRRDPKWVLAVEERCKFLVLGKARGSTSALKVHVFCPMQKDKRDTVRLIAERWKLGVSNAGWEPKRFTVVHVTPKSKPPTRIIGARGGAISIGGPHPPFFDPLVDMDPGLVVSLLDLPREANISALVLRFGGECELVWLNDKNALAVFHDHARAATAMRRLEHGSVYHGAVVVQNDGQSPSLNNAWGKLPGGSAWDVHKGNPWRKAVIQESDDSWGAEDSPIGGSSTDIQASAQRSAKSNTPIVTSVNRWSVLESEKASTSTLEPIAQIEESSSSKTTGKQPVEGSGEEVVDDWEKVYCSDVYNGECMRHACANAVMTDESISELR</sequence>
<dbReference type="InterPro" id="IPR056234">
    <property type="entry name" value="RRM_NFXL1"/>
</dbReference>
<evidence type="ECO:0000256" key="3">
    <source>
        <dbReference type="ARBA" id="ARBA00022723"/>
    </source>
</evidence>
<evidence type="ECO:0000256" key="10">
    <source>
        <dbReference type="PROSITE-ProRule" id="PRU00175"/>
    </source>
</evidence>
<evidence type="ECO:0000256" key="6">
    <source>
        <dbReference type="ARBA" id="ARBA00022833"/>
    </source>
</evidence>
<dbReference type="GO" id="GO:0008270">
    <property type="term" value="F:zinc ion binding"/>
    <property type="evidence" value="ECO:0007669"/>
    <property type="project" value="UniProtKB-KW"/>
</dbReference>
<feature type="compositionally biased region" description="Polar residues" evidence="11">
    <location>
        <begin position="2078"/>
        <end position="2088"/>
    </location>
</feature>
<feature type="region of interest" description="Disordered" evidence="11">
    <location>
        <begin position="157"/>
        <end position="187"/>
    </location>
</feature>
<dbReference type="CDD" id="cd16492">
    <property type="entry name" value="RING-CH-C4HC3_NFX1-like"/>
    <property type="match status" value="1"/>
</dbReference>
<comment type="similarity">
    <text evidence="2">Belongs to the NFX1 family.</text>
</comment>
<keyword evidence="6" id="KW-0862">Zinc</keyword>
<keyword evidence="5 10" id="KW-0863">Zinc-finger</keyword>
<evidence type="ECO:0000313" key="14">
    <source>
        <dbReference type="EMBL" id="CAE5957071.1"/>
    </source>
</evidence>
<proteinExistence type="inferred from homology"/>
<feature type="compositionally biased region" description="Polar residues" evidence="11">
    <location>
        <begin position="1086"/>
        <end position="1105"/>
    </location>
</feature>
<dbReference type="InterPro" id="IPR001841">
    <property type="entry name" value="Znf_RING"/>
</dbReference>
<dbReference type="PANTHER" id="PTHR12360">
    <property type="entry name" value="NUCLEAR TRANSCRIPTION FACTOR, X-BOX BINDING 1 NFX1"/>
    <property type="match status" value="1"/>
</dbReference>
<feature type="region of interest" description="Disordered" evidence="11">
    <location>
        <begin position="2019"/>
        <end position="2048"/>
    </location>
</feature>
<dbReference type="CDD" id="cd06008">
    <property type="entry name" value="NF-X1-zinc-finger"/>
    <property type="match status" value="9"/>
</dbReference>
<keyword evidence="9" id="KW-0539">Nucleus</keyword>
<feature type="domain" description="RING-type" evidence="13">
    <location>
        <begin position="1142"/>
        <end position="1198"/>
    </location>
</feature>
<protein>
    <recommendedName>
        <fullName evidence="16">NF-X1-type zinc finger protein NFXL1</fullName>
    </recommendedName>
</protein>
<dbReference type="PROSITE" id="PS50016">
    <property type="entry name" value="ZF_PHD_2"/>
    <property type="match status" value="1"/>
</dbReference>
<evidence type="ECO:0000256" key="4">
    <source>
        <dbReference type="ARBA" id="ARBA00022737"/>
    </source>
</evidence>
<dbReference type="InterPro" id="IPR000967">
    <property type="entry name" value="Znf_NFX1"/>
</dbReference>
<dbReference type="SUPFAM" id="SSF74788">
    <property type="entry name" value="Cullin repeat-like"/>
    <property type="match status" value="1"/>
</dbReference>
<feature type="compositionally biased region" description="Polar residues" evidence="11">
    <location>
        <begin position="2031"/>
        <end position="2048"/>
    </location>
</feature>
<feature type="region of interest" description="Disordered" evidence="11">
    <location>
        <begin position="2068"/>
        <end position="2097"/>
    </location>
</feature>
<keyword evidence="8" id="KW-0804">Transcription</keyword>
<feature type="compositionally biased region" description="Basic and acidic residues" evidence="11">
    <location>
        <begin position="970"/>
        <end position="980"/>
    </location>
</feature>
<evidence type="ECO:0000313" key="15">
    <source>
        <dbReference type="Proteomes" id="UP000682877"/>
    </source>
</evidence>
<keyword evidence="15" id="KW-1185">Reference proteome</keyword>
<keyword evidence="4" id="KW-0677">Repeat</keyword>
<evidence type="ECO:0000256" key="8">
    <source>
        <dbReference type="ARBA" id="ARBA00023163"/>
    </source>
</evidence>
<reference evidence="14" key="1">
    <citation type="submission" date="2021-01" db="EMBL/GenBank/DDBJ databases">
        <authorList>
            <person name="Bezrukov I."/>
        </authorList>
    </citation>
    <scope>NUCLEOTIDE SEQUENCE</scope>
</reference>
<dbReference type="PROSITE" id="PS50089">
    <property type="entry name" value="ZF_RING_2"/>
    <property type="match status" value="1"/>
</dbReference>
<feature type="compositionally biased region" description="Acidic residues" evidence="11">
    <location>
        <begin position="884"/>
        <end position="906"/>
    </location>
</feature>
<comment type="subcellular location">
    <subcellularLocation>
        <location evidence="1">Nucleus</location>
    </subcellularLocation>
</comment>
<dbReference type="EMBL" id="LR999451">
    <property type="protein sequence ID" value="CAE5957071.1"/>
    <property type="molecule type" value="Genomic_DNA"/>
</dbReference>
<dbReference type="InterPro" id="IPR034078">
    <property type="entry name" value="NFX1_fam"/>
</dbReference>
<evidence type="ECO:0000256" key="9">
    <source>
        <dbReference type="ARBA" id="ARBA00023242"/>
    </source>
</evidence>
<feature type="domain" description="PHD-type" evidence="12">
    <location>
        <begin position="1139"/>
        <end position="1200"/>
    </location>
</feature>
<evidence type="ECO:0000259" key="13">
    <source>
        <dbReference type="PROSITE" id="PS50089"/>
    </source>
</evidence>
<evidence type="ECO:0000256" key="11">
    <source>
        <dbReference type="SAM" id="MobiDB-lite"/>
    </source>
</evidence>
<dbReference type="Pfam" id="PF24435">
    <property type="entry name" value="RRM_NFXL1"/>
    <property type="match status" value="1"/>
</dbReference>
<evidence type="ECO:0000256" key="7">
    <source>
        <dbReference type="ARBA" id="ARBA00023015"/>
    </source>
</evidence>
<dbReference type="GO" id="GO:0000977">
    <property type="term" value="F:RNA polymerase II transcription regulatory region sequence-specific DNA binding"/>
    <property type="evidence" value="ECO:0007669"/>
    <property type="project" value="TreeGrafter"/>
</dbReference>
<evidence type="ECO:0000256" key="2">
    <source>
        <dbReference type="ARBA" id="ARBA00007269"/>
    </source>
</evidence>
<dbReference type="InterPro" id="IPR019787">
    <property type="entry name" value="Znf_PHD-finger"/>
</dbReference>
<feature type="region of interest" description="Disordered" evidence="11">
    <location>
        <begin position="286"/>
        <end position="305"/>
    </location>
</feature>
<evidence type="ECO:0000256" key="1">
    <source>
        <dbReference type="ARBA" id="ARBA00004123"/>
    </source>
</evidence>
<dbReference type="InterPro" id="IPR016159">
    <property type="entry name" value="Cullin_repeat-like_dom_sf"/>
</dbReference>